<dbReference type="EMBL" id="CP134050">
    <property type="protein sequence ID" value="WNC14495.1"/>
    <property type="molecule type" value="Genomic_DNA"/>
</dbReference>
<gene>
    <name evidence="3" type="ORF">RGB73_28170</name>
</gene>
<dbReference type="InterPro" id="IPR014755">
    <property type="entry name" value="Cu-Rt/internalin_Ig-like"/>
</dbReference>
<name>A0ABY9T306_BREBE</name>
<evidence type="ECO:0000256" key="1">
    <source>
        <dbReference type="ARBA" id="ARBA00022729"/>
    </source>
</evidence>
<proteinExistence type="predicted"/>
<keyword evidence="1 2" id="KW-0732">Signal</keyword>
<feature type="signal peptide" evidence="2">
    <location>
        <begin position="1"/>
        <end position="24"/>
    </location>
</feature>
<dbReference type="Gene3D" id="2.60.40.1220">
    <property type="match status" value="1"/>
</dbReference>
<evidence type="ECO:0000313" key="4">
    <source>
        <dbReference type="Proteomes" id="UP001256827"/>
    </source>
</evidence>
<sequence>MNKKVVLSVLSTAVVASMAASAFAAGPKDGLYIGGNVNKYYSTDVMLNMNATAKAAYLKEVQSISDYNNLVFVDFTGKGASIAEILDEGLTKAKSEPLVKEDFAASYDVATIDGKTDGTYDARKDVDGTTPGELKVDSVSAINAKQLEVKFGTAVDKDTVISGGNLVNTAFQKNGADLSGTNPAELSVDGKTLTITLGTGTWEGTYLFSVKKDSVKSSEGEFICILQLKNAEFGGQFMQNTANINTKEFRKTSCWIEHGAVGSFLR</sequence>
<reference evidence="3 4" key="1">
    <citation type="submission" date="2023-09" db="EMBL/GenBank/DDBJ databases">
        <title>Complete Genome and Methylome dissection of Bacillus brevis NEB573 original source of BbsI restriction endonuclease.</title>
        <authorList>
            <person name="Fomenkov A."/>
            <person name="Roberts R.D."/>
        </authorList>
    </citation>
    <scope>NUCLEOTIDE SEQUENCE [LARGE SCALE GENOMIC DNA]</scope>
    <source>
        <strain evidence="3 4">NEB573</strain>
    </source>
</reference>
<organism evidence="3 4">
    <name type="scientific">Brevibacillus brevis</name>
    <name type="common">Bacillus brevis</name>
    <dbReference type="NCBI Taxonomy" id="1393"/>
    <lineage>
        <taxon>Bacteria</taxon>
        <taxon>Bacillati</taxon>
        <taxon>Bacillota</taxon>
        <taxon>Bacilli</taxon>
        <taxon>Bacillales</taxon>
        <taxon>Paenibacillaceae</taxon>
        <taxon>Brevibacillus</taxon>
    </lineage>
</organism>
<protein>
    <submittedName>
        <fullName evidence="3">Uncharacterized protein</fullName>
    </submittedName>
</protein>
<accession>A0ABY9T306</accession>
<feature type="chain" id="PRO_5046999148" evidence="2">
    <location>
        <begin position="25"/>
        <end position="266"/>
    </location>
</feature>
<evidence type="ECO:0000313" key="3">
    <source>
        <dbReference type="EMBL" id="WNC14495.1"/>
    </source>
</evidence>
<evidence type="ECO:0000256" key="2">
    <source>
        <dbReference type="SAM" id="SignalP"/>
    </source>
</evidence>
<dbReference type="RefSeq" id="WP_310766637.1">
    <property type="nucleotide sequence ID" value="NZ_CP134050.1"/>
</dbReference>
<keyword evidence="4" id="KW-1185">Reference proteome</keyword>
<dbReference type="Proteomes" id="UP001256827">
    <property type="component" value="Chromosome"/>
</dbReference>